<keyword evidence="1" id="KW-0175">Coiled coil</keyword>
<protein>
    <submittedName>
        <fullName evidence="3">Uncharacterized protein</fullName>
    </submittedName>
</protein>
<feature type="region of interest" description="Disordered" evidence="2">
    <location>
        <begin position="295"/>
        <end position="370"/>
    </location>
</feature>
<proteinExistence type="predicted"/>
<name>A0AA36JIA4_9DINO</name>
<feature type="compositionally biased region" description="Pro residues" evidence="2">
    <location>
        <begin position="300"/>
        <end position="314"/>
    </location>
</feature>
<dbReference type="EMBL" id="CAUJNA010003644">
    <property type="protein sequence ID" value="CAJ1406742.1"/>
    <property type="molecule type" value="Genomic_DNA"/>
</dbReference>
<organism evidence="3 4">
    <name type="scientific">Effrenium voratum</name>
    <dbReference type="NCBI Taxonomy" id="2562239"/>
    <lineage>
        <taxon>Eukaryota</taxon>
        <taxon>Sar</taxon>
        <taxon>Alveolata</taxon>
        <taxon>Dinophyceae</taxon>
        <taxon>Suessiales</taxon>
        <taxon>Symbiodiniaceae</taxon>
        <taxon>Effrenium</taxon>
    </lineage>
</organism>
<evidence type="ECO:0000313" key="3">
    <source>
        <dbReference type="EMBL" id="CAJ1406742.1"/>
    </source>
</evidence>
<comment type="caution">
    <text evidence="3">The sequence shown here is derived from an EMBL/GenBank/DDBJ whole genome shotgun (WGS) entry which is preliminary data.</text>
</comment>
<evidence type="ECO:0000313" key="4">
    <source>
        <dbReference type="Proteomes" id="UP001178507"/>
    </source>
</evidence>
<gene>
    <name evidence="3" type="ORF">EVOR1521_LOCUS28625</name>
</gene>
<dbReference type="AlphaFoldDB" id="A0AA36JIA4"/>
<evidence type="ECO:0000256" key="1">
    <source>
        <dbReference type="SAM" id="Coils"/>
    </source>
</evidence>
<reference evidence="3" key="1">
    <citation type="submission" date="2023-08" db="EMBL/GenBank/DDBJ databases">
        <authorList>
            <person name="Chen Y."/>
            <person name="Shah S."/>
            <person name="Dougan E. K."/>
            <person name="Thang M."/>
            <person name="Chan C."/>
        </authorList>
    </citation>
    <scope>NUCLEOTIDE SEQUENCE</scope>
</reference>
<feature type="compositionally biased region" description="Basic and acidic residues" evidence="2">
    <location>
        <begin position="351"/>
        <end position="364"/>
    </location>
</feature>
<keyword evidence="4" id="KW-1185">Reference proteome</keyword>
<evidence type="ECO:0000256" key="2">
    <source>
        <dbReference type="SAM" id="MobiDB-lite"/>
    </source>
</evidence>
<feature type="coiled-coil region" evidence="1">
    <location>
        <begin position="15"/>
        <end position="42"/>
    </location>
</feature>
<sequence length="370" mass="41070">MWGAQQLLPELRAQRQTLHQAAKGIEQRLGELRQRCAEAEREAREDFEVLRSHLNSVESLKQAVLSRERDVRLRLIEGIDDFCRRLQQAEGAFRPDAVAALRAEFPDLAAAAEGLCSRACSLPQVEVPIDDIPFEARTKTEKLRRFAVAEQLLKAKDLALWRMEQQRRQLATETQEGAEWIRHLGSMLDRYAEELGHVCYFCSERFCAAAANTRCPWNLGASPSGRPMSPEPRVPSQLWGAGVHYWVPLPAASSAMAAAAVGVMAARPERERVEAQPEAYEAPWYREAGRMPSPRAAYVPGPPPPPPAPAPSAGPAPRRDPNAGFDTFAGRGRPSAWLERSTGGGGPLPSEARDDRRPYRRDEVDMIVGL</sequence>
<dbReference type="Proteomes" id="UP001178507">
    <property type="component" value="Unassembled WGS sequence"/>
</dbReference>
<accession>A0AA36JIA4</accession>